<keyword evidence="2" id="KW-1185">Reference proteome</keyword>
<dbReference type="EMBL" id="QTSX02004292">
    <property type="protein sequence ID" value="KAJ9066399.1"/>
    <property type="molecule type" value="Genomic_DNA"/>
</dbReference>
<gene>
    <name evidence="1" type="ORF">DSO57_1009929</name>
</gene>
<dbReference type="Proteomes" id="UP001165960">
    <property type="component" value="Unassembled WGS sequence"/>
</dbReference>
<sequence length="548" mass="60397">MELLNLLLVDFVASQGYTQPLKVMVHMGFGTLSHIKPLLEIGTVLRERNHTVVYAAFDEAEKFNKPYGFKYISLGSLGQVGDRREQMKKTFRSREQSDAIKSIPTTLGVIGPAAYHVTYPALSKVIDQEKPDVIACDFFSPACRDVAEMKGVPLITGFQSTDMYDIAPSSFITNSFTYASITTDNLNFIQRIQDRVFIPLKKMYYFRPMINLMNEARAKYNVPPASHPFGDFSTSLGLANTFEGLEAATPLPPNIKMIGPIKSDSYAPLTPELSKFLDSHPRTMYVAFGSAVVLADFDIDNLVAGSLTALAEGSIDGILWGLGKTFAEDFPETFTVNGTEITRDHLFSDKHPHMRLLPWAPQTAILEHKNTHLFVSHGGIESTVEAMLSGTPILLMAFFGDQPRNARKLEDAGVGKYVNRLTATSSSLASDIKYMLNDSTGSIAANVKRMQAITQIGSRRKALGADAIEEYAYSSMACRPIYPHKYGQAPCELQHLTMASRNMSFIQANAIDVYGAVILALVTLLYTVWKAISGSGTKPPKDPTKKNQ</sequence>
<protein>
    <submittedName>
        <fullName evidence="1">Uncharacterized protein</fullName>
    </submittedName>
</protein>
<comment type="caution">
    <text evidence="1">The sequence shown here is derived from an EMBL/GenBank/DDBJ whole genome shotgun (WGS) entry which is preliminary data.</text>
</comment>
<accession>A0ACC2SVJ7</accession>
<reference evidence="1" key="1">
    <citation type="submission" date="2022-04" db="EMBL/GenBank/DDBJ databases">
        <title>Genome of the entomopathogenic fungus Entomophthora muscae.</title>
        <authorList>
            <person name="Elya C."/>
            <person name="Lovett B.R."/>
            <person name="Lee E."/>
            <person name="Macias A.M."/>
            <person name="Hajek A.E."/>
            <person name="De Bivort B.L."/>
            <person name="Kasson M.T."/>
            <person name="De Fine Licht H.H."/>
            <person name="Stajich J.E."/>
        </authorList>
    </citation>
    <scope>NUCLEOTIDE SEQUENCE</scope>
    <source>
        <strain evidence="1">Berkeley</strain>
    </source>
</reference>
<evidence type="ECO:0000313" key="1">
    <source>
        <dbReference type="EMBL" id="KAJ9066399.1"/>
    </source>
</evidence>
<evidence type="ECO:0000313" key="2">
    <source>
        <dbReference type="Proteomes" id="UP001165960"/>
    </source>
</evidence>
<proteinExistence type="predicted"/>
<organism evidence="1 2">
    <name type="scientific">Entomophthora muscae</name>
    <dbReference type="NCBI Taxonomy" id="34485"/>
    <lineage>
        <taxon>Eukaryota</taxon>
        <taxon>Fungi</taxon>
        <taxon>Fungi incertae sedis</taxon>
        <taxon>Zoopagomycota</taxon>
        <taxon>Entomophthoromycotina</taxon>
        <taxon>Entomophthoromycetes</taxon>
        <taxon>Entomophthorales</taxon>
        <taxon>Entomophthoraceae</taxon>
        <taxon>Entomophthora</taxon>
    </lineage>
</organism>
<name>A0ACC2SVJ7_9FUNG</name>